<evidence type="ECO:0000256" key="8">
    <source>
        <dbReference type="ARBA" id="ARBA00022723"/>
    </source>
</evidence>
<keyword evidence="11" id="KW-0482">Metalloprotease</keyword>
<dbReference type="InterPro" id="IPR027268">
    <property type="entry name" value="Peptidase_M4/M1_CTD_sf"/>
</dbReference>
<reference evidence="15 16" key="1">
    <citation type="submission" date="2020-01" db="EMBL/GenBank/DDBJ databases">
        <title>Genome analysis.</title>
        <authorList>
            <person name="Wu S."/>
            <person name="Wang G."/>
        </authorList>
    </citation>
    <scope>NUCLEOTIDE SEQUENCE [LARGE SCALE GENOMIC DNA]</scope>
    <source>
        <strain evidence="15 16">SYL130</strain>
    </source>
</reference>
<evidence type="ECO:0000256" key="5">
    <source>
        <dbReference type="ARBA" id="ARBA00015611"/>
    </source>
</evidence>
<dbReference type="InterPro" id="IPR042097">
    <property type="entry name" value="Aminopeptidase_N-like_N_sf"/>
</dbReference>
<dbReference type="InterPro" id="IPR045357">
    <property type="entry name" value="Aminopeptidase_N-like_N"/>
</dbReference>
<dbReference type="InterPro" id="IPR001930">
    <property type="entry name" value="Peptidase_M1"/>
</dbReference>
<gene>
    <name evidence="15" type="ORF">GWC95_18710</name>
</gene>
<evidence type="ECO:0000256" key="3">
    <source>
        <dbReference type="ARBA" id="ARBA00010136"/>
    </source>
</evidence>
<evidence type="ECO:0000256" key="7">
    <source>
        <dbReference type="ARBA" id="ARBA00022670"/>
    </source>
</evidence>
<keyword evidence="16" id="KW-1185">Reference proteome</keyword>
<organism evidence="15 16">
    <name type="scientific">Sediminibacterium roseum</name>
    <dbReference type="NCBI Taxonomy" id="1978412"/>
    <lineage>
        <taxon>Bacteria</taxon>
        <taxon>Pseudomonadati</taxon>
        <taxon>Bacteroidota</taxon>
        <taxon>Chitinophagia</taxon>
        <taxon>Chitinophagales</taxon>
        <taxon>Chitinophagaceae</taxon>
        <taxon>Sediminibacterium</taxon>
    </lineage>
</organism>
<accession>A0ABW9ZXR5</accession>
<dbReference type="CDD" id="cd09603">
    <property type="entry name" value="M1_APN_like"/>
    <property type="match status" value="1"/>
</dbReference>
<proteinExistence type="inferred from homology"/>
<name>A0ABW9ZXR5_9BACT</name>
<comment type="catalytic activity">
    <reaction evidence="1">
        <text>Release of an N-terminal amino acid, Xaa-|-Yaa- from a peptide, amide or arylamide. Xaa is preferably Ala, but may be most amino acids including Pro (slow action). When a terminal hydrophobic residue is followed by a prolyl residue, the two may be released as an intact Xaa-Pro dipeptide.</text>
        <dbReference type="EC" id="3.4.11.2"/>
    </reaction>
</comment>
<evidence type="ECO:0000256" key="1">
    <source>
        <dbReference type="ARBA" id="ARBA00000098"/>
    </source>
</evidence>
<evidence type="ECO:0000256" key="11">
    <source>
        <dbReference type="ARBA" id="ARBA00023049"/>
    </source>
</evidence>
<keyword evidence="10" id="KW-0862">Zinc</keyword>
<dbReference type="PRINTS" id="PR00756">
    <property type="entry name" value="ALADIPTASE"/>
</dbReference>
<evidence type="ECO:0000259" key="14">
    <source>
        <dbReference type="Pfam" id="PF17900"/>
    </source>
</evidence>
<evidence type="ECO:0000256" key="2">
    <source>
        <dbReference type="ARBA" id="ARBA00001947"/>
    </source>
</evidence>
<dbReference type="InterPro" id="IPR014782">
    <property type="entry name" value="Peptidase_M1_dom"/>
</dbReference>
<comment type="caution">
    <text evidence="15">The sequence shown here is derived from an EMBL/GenBank/DDBJ whole genome shotgun (WGS) entry which is preliminary data.</text>
</comment>
<dbReference type="Gene3D" id="2.60.40.1730">
    <property type="entry name" value="tricorn interacting facor f3 domain"/>
    <property type="match status" value="1"/>
</dbReference>
<dbReference type="Pfam" id="PF01433">
    <property type="entry name" value="Peptidase_M1"/>
    <property type="match status" value="1"/>
</dbReference>
<feature type="chain" id="PRO_5046756855" description="Aminopeptidase N" evidence="12">
    <location>
        <begin position="20"/>
        <end position="535"/>
    </location>
</feature>
<evidence type="ECO:0000259" key="13">
    <source>
        <dbReference type="Pfam" id="PF01433"/>
    </source>
</evidence>
<evidence type="ECO:0000256" key="4">
    <source>
        <dbReference type="ARBA" id="ARBA00012564"/>
    </source>
</evidence>
<dbReference type="RefSeq" id="WP_161820225.1">
    <property type="nucleotide sequence ID" value="NZ_JAACJS010000015.1"/>
</dbReference>
<dbReference type="Gene3D" id="1.10.390.10">
    <property type="entry name" value="Neutral Protease Domain 2"/>
    <property type="match status" value="1"/>
</dbReference>
<dbReference type="EMBL" id="JAACJS010000015">
    <property type="protein sequence ID" value="NCI51963.1"/>
    <property type="molecule type" value="Genomic_DNA"/>
</dbReference>
<sequence length="535" mass="60544">MQKTIFTALILFVTAAAFAQKAPYNPAIDVQHYGFNLEISDANDSLFGRATITVRFTKPSDAVYFDLINNTDTTRGMMVTGVKEKGKTLSFTHRGDVVTIRLDKNALANEVRAFEISYKGVPADGLIISKNKWGSRTFFGDNWPNRARNWLPCKDHLSDKAAVDFIVTAPDHYKVVANGIKTGEKDLPGHLHQTHWKEEAPLPTKVMVIGVADFAVDHPGAVDGIPVSSWIFPEVKEKGFRDYAQALEILPYFIKNVGPYAYKKLANVQSKTIFGGMENAGAIFYYEGSVTGTRKSEALLAHEIAHQWFGDAATEADWPHIWLSEGFATEMTHLYLESRYGIDTLVKSLQTDRKAVIEFTKKKKVPVVDTSAGTNIMQLLNTNSYQKGGWVLHMLRRELGDDVFWRSIREYYASFRNRNAYTKDLQNIFEKTSGKNLEVFFNQWLYQPENPTLDVSWNYNEATRMVSVTVEQKTAHTFVFPLEVESRRADGTSTIHQARVDNRKWNFRFSSATKPTGIRLDPNCNLLFEGSVTEK</sequence>
<evidence type="ECO:0000313" key="16">
    <source>
        <dbReference type="Proteomes" id="UP000753802"/>
    </source>
</evidence>
<dbReference type="EC" id="3.4.11.2" evidence="4"/>
<keyword evidence="7" id="KW-0645">Protease</keyword>
<dbReference type="SUPFAM" id="SSF63737">
    <property type="entry name" value="Leukotriene A4 hydrolase N-terminal domain"/>
    <property type="match status" value="1"/>
</dbReference>
<evidence type="ECO:0000313" key="15">
    <source>
        <dbReference type="EMBL" id="NCI51963.1"/>
    </source>
</evidence>
<evidence type="ECO:0000256" key="12">
    <source>
        <dbReference type="SAM" id="SignalP"/>
    </source>
</evidence>
<protein>
    <recommendedName>
        <fullName evidence="5">Aminopeptidase N</fullName>
        <ecNumber evidence="4">3.4.11.2</ecNumber>
    </recommendedName>
</protein>
<feature type="domain" description="Peptidase M1 membrane alanine aminopeptidase" evidence="13">
    <location>
        <begin position="259"/>
        <end position="444"/>
    </location>
</feature>
<dbReference type="InterPro" id="IPR050344">
    <property type="entry name" value="Peptidase_M1_aminopeptidases"/>
</dbReference>
<dbReference type="PANTHER" id="PTHR11533:SF174">
    <property type="entry name" value="PUROMYCIN-SENSITIVE AMINOPEPTIDASE-RELATED"/>
    <property type="match status" value="1"/>
</dbReference>
<evidence type="ECO:0000256" key="10">
    <source>
        <dbReference type="ARBA" id="ARBA00022833"/>
    </source>
</evidence>
<feature type="domain" description="Aminopeptidase N-like N-terminal" evidence="14">
    <location>
        <begin position="31"/>
        <end position="204"/>
    </location>
</feature>
<keyword evidence="8" id="KW-0479">Metal-binding</keyword>
<keyword evidence="12" id="KW-0732">Signal</keyword>
<feature type="signal peptide" evidence="12">
    <location>
        <begin position="1"/>
        <end position="19"/>
    </location>
</feature>
<dbReference type="SUPFAM" id="SSF55486">
    <property type="entry name" value="Metalloproteases ('zincins'), catalytic domain"/>
    <property type="match status" value="1"/>
</dbReference>
<dbReference type="Proteomes" id="UP000753802">
    <property type="component" value="Unassembled WGS sequence"/>
</dbReference>
<comment type="similarity">
    <text evidence="3">Belongs to the peptidase M1 family.</text>
</comment>
<keyword evidence="9" id="KW-0378">Hydrolase</keyword>
<dbReference type="Pfam" id="PF17900">
    <property type="entry name" value="Peptidase_M1_N"/>
    <property type="match status" value="1"/>
</dbReference>
<evidence type="ECO:0000256" key="9">
    <source>
        <dbReference type="ARBA" id="ARBA00022801"/>
    </source>
</evidence>
<evidence type="ECO:0000256" key="6">
    <source>
        <dbReference type="ARBA" id="ARBA00022438"/>
    </source>
</evidence>
<comment type="cofactor">
    <cofactor evidence="2">
        <name>Zn(2+)</name>
        <dbReference type="ChEBI" id="CHEBI:29105"/>
    </cofactor>
</comment>
<keyword evidence="6" id="KW-0031">Aminopeptidase</keyword>
<dbReference type="PANTHER" id="PTHR11533">
    <property type="entry name" value="PROTEASE M1 ZINC METALLOPROTEASE"/>
    <property type="match status" value="1"/>
</dbReference>